<protein>
    <submittedName>
        <fullName evidence="2">Putative zinc ribbon domain protein</fullName>
    </submittedName>
</protein>
<accession>A0A4V6YR10</accession>
<dbReference type="STRING" id="180332.GCA_000797495_01086"/>
<proteinExistence type="predicted"/>
<sequence>MSKMKYCQSCGMPLESTDVLGTDKNERLNEDYCIYCYKDGEFTSDCTMNEMIEISVKHMKESGILKEQNKTEEEAREFMCSFFPELKRWHCTCTEECASGYNPNCTCTSSECHCTEKSK</sequence>
<name>A0A4V6YR10_9FIRM</name>
<organism evidence="2 3">
    <name type="scientific">Robinsoniella peoriensis</name>
    <dbReference type="NCBI Taxonomy" id="180332"/>
    <lineage>
        <taxon>Bacteria</taxon>
        <taxon>Bacillati</taxon>
        <taxon>Bacillota</taxon>
        <taxon>Clostridia</taxon>
        <taxon>Lachnospirales</taxon>
        <taxon>Lachnospiraceae</taxon>
        <taxon>Robinsoniella</taxon>
    </lineage>
</organism>
<gene>
    <name evidence="2" type="ORF">DSM106044_05373</name>
</gene>
<dbReference type="AlphaFoldDB" id="A0A4V6YR10"/>
<keyword evidence="3" id="KW-1185">Reference proteome</keyword>
<evidence type="ECO:0000313" key="2">
    <source>
        <dbReference type="EMBL" id="TLC97787.1"/>
    </source>
</evidence>
<comment type="caution">
    <text evidence="2">The sequence shown here is derived from an EMBL/GenBank/DDBJ whole genome shotgun (WGS) entry which is preliminary data.</text>
</comment>
<reference evidence="2 3" key="1">
    <citation type="journal article" date="2019" name="Anaerobe">
        <title>Detection of Robinsoniella peoriensis in multiple bone samples of a trauma patient.</title>
        <authorList>
            <person name="Schrottner P."/>
            <person name="Hartwich K."/>
            <person name="Bunk B."/>
            <person name="Schober I."/>
            <person name="Helbig S."/>
            <person name="Rudolph W.W."/>
            <person name="Gunzer F."/>
        </authorList>
    </citation>
    <scope>NUCLEOTIDE SEQUENCE [LARGE SCALE GENOMIC DNA]</scope>
    <source>
        <strain evidence="2 3">DSM 106044</strain>
    </source>
</reference>
<dbReference type="Pfam" id="PF12674">
    <property type="entry name" value="Zn_ribbon_2"/>
    <property type="match status" value="1"/>
</dbReference>
<dbReference type="InterPro" id="IPR025868">
    <property type="entry name" value="Zn_ribbon_dom_put"/>
</dbReference>
<evidence type="ECO:0000313" key="3">
    <source>
        <dbReference type="Proteomes" id="UP000306509"/>
    </source>
</evidence>
<dbReference type="RefSeq" id="WP_138004110.1">
    <property type="nucleotide sequence ID" value="NZ_JBHTNY010000055.1"/>
</dbReference>
<dbReference type="Proteomes" id="UP000306509">
    <property type="component" value="Unassembled WGS sequence"/>
</dbReference>
<evidence type="ECO:0000259" key="1">
    <source>
        <dbReference type="Pfam" id="PF12674"/>
    </source>
</evidence>
<dbReference type="EMBL" id="QGQD01000109">
    <property type="protein sequence ID" value="TLC97787.1"/>
    <property type="molecule type" value="Genomic_DNA"/>
</dbReference>
<feature type="domain" description="Putative zinc ribbon" evidence="1">
    <location>
        <begin position="6"/>
        <end position="89"/>
    </location>
</feature>